<dbReference type="AlphaFoldDB" id="A0A1M6DJR7"/>
<name>A0A1M6DJR7_9FIRM</name>
<protein>
    <submittedName>
        <fullName evidence="3">Uncharacterized protein</fullName>
    </submittedName>
</protein>
<dbReference type="Gene3D" id="1.50.10.20">
    <property type="match status" value="1"/>
</dbReference>
<organism evidence="3 4">
    <name type="scientific">Parasporobacterium paucivorans DSM 15970</name>
    <dbReference type="NCBI Taxonomy" id="1122934"/>
    <lineage>
        <taxon>Bacteria</taxon>
        <taxon>Bacillati</taxon>
        <taxon>Bacillota</taxon>
        <taxon>Clostridia</taxon>
        <taxon>Lachnospirales</taxon>
        <taxon>Lachnospiraceae</taxon>
        <taxon>Parasporobacterium</taxon>
    </lineage>
</organism>
<feature type="chain" id="PRO_5012138496" evidence="2">
    <location>
        <begin position="26"/>
        <end position="391"/>
    </location>
</feature>
<evidence type="ECO:0000313" key="3">
    <source>
        <dbReference type="EMBL" id="SHI73248.1"/>
    </source>
</evidence>
<keyword evidence="2" id="KW-0732">Signal</keyword>
<evidence type="ECO:0000313" key="4">
    <source>
        <dbReference type="Proteomes" id="UP000184342"/>
    </source>
</evidence>
<evidence type="ECO:0000256" key="2">
    <source>
        <dbReference type="SAM" id="SignalP"/>
    </source>
</evidence>
<feature type="signal peptide" evidence="2">
    <location>
        <begin position="1"/>
        <end position="25"/>
    </location>
</feature>
<keyword evidence="1" id="KW-0812">Transmembrane</keyword>
<dbReference type="STRING" id="1122934.SAMN02745691_00728"/>
<proteinExistence type="predicted"/>
<gene>
    <name evidence="3" type="ORF">SAMN02745691_00728</name>
</gene>
<dbReference type="EMBL" id="FQYT01000006">
    <property type="protein sequence ID" value="SHI73248.1"/>
    <property type="molecule type" value="Genomic_DNA"/>
</dbReference>
<keyword evidence="4" id="KW-1185">Reference proteome</keyword>
<feature type="transmembrane region" description="Helical" evidence="1">
    <location>
        <begin position="365"/>
        <end position="383"/>
    </location>
</feature>
<dbReference type="RefSeq" id="WP_073993002.1">
    <property type="nucleotide sequence ID" value="NZ_FQYT01000006.1"/>
</dbReference>
<keyword evidence="1" id="KW-1133">Transmembrane helix</keyword>
<accession>A0A1M6DJR7</accession>
<sequence length="391" mass="42946">MKKKLLAFFVAMFLLVGTSTVNVMAAEPTQGEVDAKAQTAAEYLTSTYAGTVTPDQYLYVFLIAASGIDSSTISQEFLDSVKNNIDTNGKLMTVGDNPTETPEFYGSIIMTLKACGIDPTNVAGRNLLTDLTESLASSDFTQYTGNPYELVYLMSTLQYYKTDIEGAEGYIESVKEAIMSFYYEDEYSGQDYVEDPVGSGNWVMQDVTVQGTGFYHYGFSDDTNAKMISALKMYYESDSEIKAIVDTLIANMKKSANEQYQVDGYGFGYNSDSTGLVLSALSIYGDQEAANYYNGLLKFESPDVQGAYLYDEVSTEPDAVYATRDALEGLISFERMLTGNESIYDLSSYDVVADDEVQKTGIDPVVIVAIVVVVIVILATLLVKTKKKKNK</sequence>
<dbReference type="Proteomes" id="UP000184342">
    <property type="component" value="Unassembled WGS sequence"/>
</dbReference>
<dbReference type="OrthoDB" id="411361at2"/>
<keyword evidence="1" id="KW-0472">Membrane</keyword>
<evidence type="ECO:0000256" key="1">
    <source>
        <dbReference type="SAM" id="Phobius"/>
    </source>
</evidence>
<reference evidence="3 4" key="1">
    <citation type="submission" date="2016-11" db="EMBL/GenBank/DDBJ databases">
        <authorList>
            <person name="Jaros S."/>
            <person name="Januszkiewicz K."/>
            <person name="Wedrychowicz H."/>
        </authorList>
    </citation>
    <scope>NUCLEOTIDE SEQUENCE [LARGE SCALE GENOMIC DNA]</scope>
    <source>
        <strain evidence="3 4">DSM 15970</strain>
    </source>
</reference>